<dbReference type="EMBL" id="JAAOZC010000006">
    <property type="protein sequence ID" value="NIJ08830.1"/>
    <property type="molecule type" value="Genomic_DNA"/>
</dbReference>
<gene>
    <name evidence="2" type="ORF">FHS31_002454</name>
</gene>
<evidence type="ECO:0000313" key="3">
    <source>
        <dbReference type="Proteomes" id="UP000727456"/>
    </source>
</evidence>
<protein>
    <submittedName>
        <fullName evidence="2">Uncharacterized protein</fullName>
    </submittedName>
</protein>
<dbReference type="Gene3D" id="1.10.287.70">
    <property type="match status" value="1"/>
</dbReference>
<keyword evidence="3" id="KW-1185">Reference proteome</keyword>
<feature type="transmembrane region" description="Helical" evidence="1">
    <location>
        <begin position="68"/>
        <end position="86"/>
    </location>
</feature>
<keyword evidence="1" id="KW-0472">Membrane</keyword>
<name>A0ABX0TYK0_9SPHN</name>
<keyword evidence="1" id="KW-1133">Transmembrane helix</keyword>
<dbReference type="Proteomes" id="UP000727456">
    <property type="component" value="Unassembled WGS sequence"/>
</dbReference>
<proteinExistence type="predicted"/>
<comment type="caution">
    <text evidence="2">The sequence shown here is derived from an EMBL/GenBank/DDBJ whole genome shotgun (WGS) entry which is preliminary data.</text>
</comment>
<dbReference type="SUPFAM" id="SSF81324">
    <property type="entry name" value="Voltage-gated potassium channels"/>
    <property type="match status" value="1"/>
</dbReference>
<feature type="transmembrane region" description="Helical" evidence="1">
    <location>
        <begin position="98"/>
        <end position="117"/>
    </location>
</feature>
<evidence type="ECO:0000313" key="2">
    <source>
        <dbReference type="EMBL" id="NIJ08830.1"/>
    </source>
</evidence>
<sequence>MTSLLDKLDRIEGEAGLGAILLLLLLTMFVVSPAVATGALPLTFVEYLRFALAAITVIVVAQTARVRLLVAIAFIGTVLASMHWRVGEPPATVWAIKLGLGLMFDVVVAGTVAVVAFGPGRVTVFRILGAVILYLYVALIFAGLFRIEAQFLANAFSNLPESASQRFSSLLAFSLGALTTNGGGDISALHPLARSLANLEAVIGQLFPATLLARLVTLHAAGNTESD</sequence>
<evidence type="ECO:0000256" key="1">
    <source>
        <dbReference type="SAM" id="Phobius"/>
    </source>
</evidence>
<reference evidence="2 3" key="1">
    <citation type="submission" date="2020-03" db="EMBL/GenBank/DDBJ databases">
        <title>Genomic Encyclopedia of Type Strains, Phase III (KMG-III): the genomes of soil and plant-associated and newly described type strains.</title>
        <authorList>
            <person name="Whitman W."/>
        </authorList>
    </citation>
    <scope>NUCLEOTIDE SEQUENCE [LARGE SCALE GENOMIC DNA]</scope>
    <source>
        <strain evidence="2 3">CECT 8804</strain>
    </source>
</reference>
<organism evidence="2 3">
    <name type="scientific">Sphingomonas vulcanisoli</name>
    <dbReference type="NCBI Taxonomy" id="1658060"/>
    <lineage>
        <taxon>Bacteria</taxon>
        <taxon>Pseudomonadati</taxon>
        <taxon>Pseudomonadota</taxon>
        <taxon>Alphaproteobacteria</taxon>
        <taxon>Sphingomonadales</taxon>
        <taxon>Sphingomonadaceae</taxon>
        <taxon>Sphingomonas</taxon>
    </lineage>
</organism>
<feature type="transmembrane region" description="Helical" evidence="1">
    <location>
        <begin position="124"/>
        <end position="145"/>
    </location>
</feature>
<feature type="transmembrane region" description="Helical" evidence="1">
    <location>
        <begin position="15"/>
        <end position="36"/>
    </location>
</feature>
<dbReference type="RefSeq" id="WP_167073868.1">
    <property type="nucleotide sequence ID" value="NZ_JAAOZC010000006.1"/>
</dbReference>
<accession>A0ABX0TYK0</accession>
<feature type="transmembrane region" description="Helical" evidence="1">
    <location>
        <begin position="42"/>
        <end position="61"/>
    </location>
</feature>
<keyword evidence="1" id="KW-0812">Transmembrane</keyword>